<dbReference type="EMBL" id="MW314850">
    <property type="protein sequence ID" value="QPO17097.1"/>
    <property type="molecule type" value="Genomic_DNA"/>
</dbReference>
<sequence length="290" mass="30895">MVAVAARSFFERSEIRLTPPAFTLLSAASLPTPGGPHWQNGIEYELPVAPGAHETEIECLAAPADPGRSLSEDEFGIPFAESAAFRVWAGFSCKTVGLTQQRIRQRADQKLAVSETQFVENRIWAADATNAAEGPFIMTEDTPVLNGGTKVALDRAVGLLERELYVKYASVGVIHLPRELASVADHLSVVKADGNVMRTALGTPVVFGNYPNLGPAVGGSAAPASGLWAAATGDLVVIRGAVDVDSDRTQAWVDAKTNTVYGIAERPYSVSWDQFSTAVLVDVVDEEETP</sequence>
<reference evidence="1 2" key="1">
    <citation type="submission" date="2020-12" db="EMBL/GenBank/DDBJ databases">
        <authorList>
            <person name="Mahalingham V.A."/>
            <person name="Abad L.A."/>
            <person name="Dennis E.A."/>
            <person name="Alston T.C."/>
            <person name="Buckley J.R."/>
            <person name="Cao N.T."/>
            <person name="Cole K.B."/>
            <person name="Davis H.C."/>
            <person name="Fisher D.E."/>
            <person name="Jennings A.R."/>
            <person name="Litwin A.R."/>
            <person name="McCartney J.B."/>
            <person name="Mitchell K.E."/>
            <person name="Nasser J.B."/>
            <person name="Paudel P."/>
            <person name="Richoux S.A."/>
            <person name="Sisung K.L."/>
            <person name="Smith M.L."/>
            <person name="Sonnier C.R."/>
            <person name="Underwood K.G."/>
            <person name="Hunter C.W."/>
            <person name="Gottschalck B.A."/>
            <person name="Wiggina Z.F."/>
            <person name="Spears T.J."/>
            <person name="Hancock A.M."/>
            <person name="Gissendanner C.R."/>
            <person name="Findley A.M."/>
            <person name="Garlena R.A."/>
            <person name="Russell D.A."/>
            <person name="Jacobs-Sera D."/>
            <person name="Hatfull G.F."/>
        </authorList>
    </citation>
    <scope>NUCLEOTIDE SEQUENCE [LARGE SCALE GENOMIC DNA]</scope>
</reference>
<dbReference type="KEGG" id="vg:63027131"/>
<proteinExistence type="predicted"/>
<dbReference type="Proteomes" id="UP000594820">
    <property type="component" value="Segment"/>
</dbReference>
<evidence type="ECO:0000313" key="1">
    <source>
        <dbReference type="EMBL" id="QPO17097.1"/>
    </source>
</evidence>
<dbReference type="RefSeq" id="YP_010002580.1">
    <property type="nucleotide sequence ID" value="NC_053246.1"/>
</dbReference>
<organism evidence="1 2">
    <name type="scientific">Gordonia phage Lilbeanie</name>
    <dbReference type="NCBI Taxonomy" id="2794947"/>
    <lineage>
        <taxon>Viruses</taxon>
        <taxon>Duplodnaviria</taxon>
        <taxon>Heunggongvirae</taxon>
        <taxon>Uroviricota</taxon>
        <taxon>Caudoviricetes</taxon>
        <taxon>Stackebrandtviridae</taxon>
        <taxon>Lilbeanievirus</taxon>
        <taxon>Lilbeanievirus lilbeanie</taxon>
    </lineage>
</organism>
<accession>A0A7T1KSB3</accession>
<dbReference type="GeneID" id="63027131"/>
<protein>
    <submittedName>
        <fullName evidence="1">Uncharacterized protein</fullName>
    </submittedName>
</protein>
<gene>
    <name evidence="1" type="primary">19</name>
    <name evidence="1" type="ORF">SEA_LILBEANIE_19</name>
</gene>
<name>A0A7T1KSB3_9CAUD</name>
<evidence type="ECO:0000313" key="2">
    <source>
        <dbReference type="Proteomes" id="UP000594820"/>
    </source>
</evidence>
<keyword evidence="2" id="KW-1185">Reference proteome</keyword>